<feature type="binding site" evidence="4">
    <location>
        <position position="74"/>
    </location>
    <ligand>
        <name>molybdate</name>
        <dbReference type="ChEBI" id="CHEBI:36264"/>
    </ligand>
</feature>
<organism evidence="5 6">
    <name type="scientific">Trujillonella endophytica</name>
    <dbReference type="NCBI Taxonomy" id="673521"/>
    <lineage>
        <taxon>Bacteria</taxon>
        <taxon>Bacillati</taxon>
        <taxon>Actinomycetota</taxon>
        <taxon>Actinomycetes</taxon>
        <taxon>Geodermatophilales</taxon>
        <taxon>Geodermatophilaceae</taxon>
        <taxon>Trujillonella</taxon>
    </lineage>
</organism>
<sequence>MRIRDIGATALAVALLAGCGTDGGGRGGGSDGGGLGGTLTVLAAASLTDVFTDLGARLEGDHPGLEVRFTFAGSSALATQITQGAPADVFASANPDQMAVVTDAGLTDGEPEVFAANVLEIAVPADNPGGVTGLADFAREELTLALCAPEVPCGAAAEEVLDAAGVPAAPDTLEEDVRAALTKVELGEVDAALVYATDVAAAGDDVEGIAVPEAEDAVSDYPVCVLADAPNPAAARAFVELLRSGDGQAALSAAGFRLP</sequence>
<feature type="binding site" evidence="4">
    <location>
        <position position="177"/>
    </location>
    <ligand>
        <name>molybdate</name>
        <dbReference type="ChEBI" id="CHEBI:36264"/>
    </ligand>
</feature>
<evidence type="ECO:0000256" key="3">
    <source>
        <dbReference type="ARBA" id="ARBA00022729"/>
    </source>
</evidence>
<evidence type="ECO:0000256" key="2">
    <source>
        <dbReference type="ARBA" id="ARBA00022723"/>
    </source>
</evidence>
<keyword evidence="3" id="KW-0732">Signal</keyword>
<protein>
    <submittedName>
        <fullName evidence="5">Molybdate transport system substrate-binding protein</fullName>
    </submittedName>
</protein>
<evidence type="ECO:0000256" key="4">
    <source>
        <dbReference type="PIRSR" id="PIRSR004846-1"/>
    </source>
</evidence>
<keyword evidence="2 4" id="KW-0479">Metal-binding</keyword>
<dbReference type="Gene3D" id="3.40.190.10">
    <property type="entry name" value="Periplasmic binding protein-like II"/>
    <property type="match status" value="2"/>
</dbReference>
<evidence type="ECO:0000313" key="5">
    <source>
        <dbReference type="EMBL" id="SEO99830.1"/>
    </source>
</evidence>
<dbReference type="AlphaFoldDB" id="A0A1H8U9C4"/>
<evidence type="ECO:0000313" key="6">
    <source>
        <dbReference type="Proteomes" id="UP000198960"/>
    </source>
</evidence>
<dbReference type="PIRSF" id="PIRSF004846">
    <property type="entry name" value="ModA"/>
    <property type="match status" value="1"/>
</dbReference>
<dbReference type="GO" id="GO:0046872">
    <property type="term" value="F:metal ion binding"/>
    <property type="evidence" value="ECO:0007669"/>
    <property type="project" value="UniProtKB-KW"/>
</dbReference>
<proteinExistence type="inferred from homology"/>
<dbReference type="OrthoDB" id="9785015at2"/>
<dbReference type="PANTHER" id="PTHR30632:SF0">
    <property type="entry name" value="SULFATE-BINDING PROTEIN"/>
    <property type="match status" value="1"/>
</dbReference>
<name>A0A1H8U9C4_9ACTN</name>
<dbReference type="SUPFAM" id="SSF53850">
    <property type="entry name" value="Periplasmic binding protein-like II"/>
    <property type="match status" value="1"/>
</dbReference>
<dbReference type="Proteomes" id="UP000198960">
    <property type="component" value="Unassembled WGS sequence"/>
</dbReference>
<dbReference type="NCBIfam" id="TIGR01256">
    <property type="entry name" value="modA"/>
    <property type="match status" value="1"/>
</dbReference>
<keyword evidence="6" id="KW-1185">Reference proteome</keyword>
<dbReference type="GO" id="GO:0030973">
    <property type="term" value="F:molybdate ion binding"/>
    <property type="evidence" value="ECO:0007669"/>
    <property type="project" value="TreeGrafter"/>
</dbReference>
<dbReference type="GO" id="GO:0015689">
    <property type="term" value="P:molybdate ion transport"/>
    <property type="evidence" value="ECO:0007669"/>
    <property type="project" value="InterPro"/>
</dbReference>
<evidence type="ECO:0000256" key="1">
    <source>
        <dbReference type="ARBA" id="ARBA00009175"/>
    </source>
</evidence>
<comment type="similarity">
    <text evidence="1">Belongs to the bacterial solute-binding protein ModA family.</text>
</comment>
<dbReference type="Pfam" id="PF13531">
    <property type="entry name" value="SBP_bac_11"/>
    <property type="match status" value="1"/>
</dbReference>
<accession>A0A1H8U9C4</accession>
<dbReference type="PROSITE" id="PS51257">
    <property type="entry name" value="PROKAR_LIPOPROTEIN"/>
    <property type="match status" value="1"/>
</dbReference>
<dbReference type="STRING" id="673521.SAMN05660991_02702"/>
<feature type="binding site" evidence="4">
    <location>
        <position position="46"/>
    </location>
    <ligand>
        <name>molybdate</name>
        <dbReference type="ChEBI" id="CHEBI:36264"/>
    </ligand>
</feature>
<keyword evidence="4" id="KW-0500">Molybdenum</keyword>
<feature type="binding site" evidence="4">
    <location>
        <position position="195"/>
    </location>
    <ligand>
        <name>molybdate</name>
        <dbReference type="ChEBI" id="CHEBI:36264"/>
    </ligand>
</feature>
<dbReference type="EMBL" id="FOEE01000008">
    <property type="protein sequence ID" value="SEO99830.1"/>
    <property type="molecule type" value="Genomic_DNA"/>
</dbReference>
<reference evidence="6" key="1">
    <citation type="submission" date="2016-10" db="EMBL/GenBank/DDBJ databases">
        <authorList>
            <person name="Varghese N."/>
            <person name="Submissions S."/>
        </authorList>
    </citation>
    <scope>NUCLEOTIDE SEQUENCE [LARGE SCALE GENOMIC DNA]</scope>
    <source>
        <strain evidence="6">DSM 45413</strain>
    </source>
</reference>
<dbReference type="PANTHER" id="PTHR30632">
    <property type="entry name" value="MOLYBDATE-BINDING PERIPLASMIC PROTEIN"/>
    <property type="match status" value="1"/>
</dbReference>
<dbReference type="InterPro" id="IPR005950">
    <property type="entry name" value="ModA"/>
</dbReference>
<dbReference type="RefSeq" id="WP_091944069.1">
    <property type="nucleotide sequence ID" value="NZ_FOEE01000008.1"/>
</dbReference>
<gene>
    <name evidence="5" type="ORF">SAMN05660991_02702</name>
</gene>
<dbReference type="InterPro" id="IPR050682">
    <property type="entry name" value="ModA/WtpA"/>
</dbReference>